<dbReference type="PANTHER" id="PTHR47326:SF1">
    <property type="entry name" value="HTH PSQ-TYPE DOMAIN-CONTAINING PROTEIN"/>
    <property type="match status" value="1"/>
</dbReference>
<feature type="non-terminal residue" evidence="1">
    <location>
        <position position="1"/>
    </location>
</feature>
<proteinExistence type="predicted"/>
<dbReference type="GO" id="GO:0003676">
    <property type="term" value="F:nucleic acid binding"/>
    <property type="evidence" value="ECO:0007669"/>
    <property type="project" value="InterPro"/>
</dbReference>
<dbReference type="STRING" id="34720.A0A151JU56"/>
<organism evidence="1 2">
    <name type="scientific">Trachymyrmex septentrionalis</name>
    <dbReference type="NCBI Taxonomy" id="34720"/>
    <lineage>
        <taxon>Eukaryota</taxon>
        <taxon>Metazoa</taxon>
        <taxon>Ecdysozoa</taxon>
        <taxon>Arthropoda</taxon>
        <taxon>Hexapoda</taxon>
        <taxon>Insecta</taxon>
        <taxon>Pterygota</taxon>
        <taxon>Neoptera</taxon>
        <taxon>Endopterygota</taxon>
        <taxon>Hymenoptera</taxon>
        <taxon>Apocrita</taxon>
        <taxon>Aculeata</taxon>
        <taxon>Formicoidea</taxon>
        <taxon>Formicidae</taxon>
        <taxon>Myrmicinae</taxon>
        <taxon>Trachymyrmex</taxon>
    </lineage>
</organism>
<dbReference type="InterPro" id="IPR036397">
    <property type="entry name" value="RNaseH_sf"/>
</dbReference>
<evidence type="ECO:0000313" key="1">
    <source>
        <dbReference type="EMBL" id="KYN35067.1"/>
    </source>
</evidence>
<dbReference type="Proteomes" id="UP000078541">
    <property type="component" value="Unassembled WGS sequence"/>
</dbReference>
<protein>
    <recommendedName>
        <fullName evidence="3">Tc1-like transposase DDE domain-containing protein</fullName>
    </recommendedName>
</protein>
<dbReference type="Gene3D" id="3.30.420.10">
    <property type="entry name" value="Ribonuclease H-like superfamily/Ribonuclease H"/>
    <property type="match status" value="1"/>
</dbReference>
<accession>A0A151JU56</accession>
<dbReference type="PANTHER" id="PTHR47326">
    <property type="entry name" value="TRANSPOSABLE ELEMENT TC3 TRANSPOSASE-LIKE PROTEIN"/>
    <property type="match status" value="1"/>
</dbReference>
<keyword evidence="2" id="KW-1185">Reference proteome</keyword>
<sequence length="156" mass="17806">VIGPYFFENAAGNAVTVNGGSYRDMITNFLWEELNGIDLEDIFFQQDGATCHTADETMQLLQTKFHGRVISRRGDVNWPPRSCDLTPLDFSLWGFLKGKVYANDPQTIPELKEEIRRTINKISPQLCQNVIENFVKRMNVCKQSRGGHLSDIVFHI</sequence>
<evidence type="ECO:0000313" key="2">
    <source>
        <dbReference type="Proteomes" id="UP000078541"/>
    </source>
</evidence>
<reference evidence="1 2" key="1">
    <citation type="submission" date="2016-03" db="EMBL/GenBank/DDBJ databases">
        <title>Trachymyrmex septentrionalis WGS genome.</title>
        <authorList>
            <person name="Nygaard S."/>
            <person name="Hu H."/>
            <person name="Boomsma J."/>
            <person name="Zhang G."/>
        </authorList>
    </citation>
    <scope>NUCLEOTIDE SEQUENCE [LARGE SCALE GENOMIC DNA]</scope>
    <source>
        <strain evidence="1">Tsep2-gDNA-1</strain>
        <tissue evidence="1">Whole body</tissue>
    </source>
</reference>
<dbReference type="EMBL" id="KQ981831">
    <property type="protein sequence ID" value="KYN35067.1"/>
    <property type="molecule type" value="Genomic_DNA"/>
</dbReference>
<evidence type="ECO:0008006" key="3">
    <source>
        <dbReference type="Google" id="ProtNLM"/>
    </source>
</evidence>
<gene>
    <name evidence="1" type="ORF">ALC56_10600</name>
</gene>
<name>A0A151JU56_9HYME</name>
<dbReference type="AlphaFoldDB" id="A0A151JU56"/>